<keyword evidence="3" id="KW-1185">Reference proteome</keyword>
<accession>A0A2J9V2B0</accession>
<sequence>MEVNHRESYAELKSMYDELQSYLDSVLLEPEDEVILLKCEKLGEQVYAYNVAIIEGNSSLHSAKSESIRALIEQARTAKEALKKAEDMVKTLAKVAKAIDKVLEQLAKWF</sequence>
<keyword evidence="1" id="KW-0175">Coiled coil</keyword>
<evidence type="ECO:0000256" key="1">
    <source>
        <dbReference type="SAM" id="Coils"/>
    </source>
</evidence>
<organism evidence="2 3">
    <name type="scientific">Vibrio mimicus</name>
    <dbReference type="NCBI Taxonomy" id="674"/>
    <lineage>
        <taxon>Bacteria</taxon>
        <taxon>Pseudomonadati</taxon>
        <taxon>Pseudomonadota</taxon>
        <taxon>Gammaproteobacteria</taxon>
        <taxon>Vibrionales</taxon>
        <taxon>Vibrionaceae</taxon>
        <taxon>Vibrio</taxon>
    </lineage>
</organism>
<comment type="caution">
    <text evidence="2">The sequence shown here is derived from an EMBL/GenBank/DDBJ whole genome shotgun (WGS) entry which is preliminary data.</text>
</comment>
<name>A0A2J9V2B0_VIBMI</name>
<evidence type="ECO:0000313" key="2">
    <source>
        <dbReference type="EMBL" id="PNM57910.1"/>
    </source>
</evidence>
<dbReference type="OrthoDB" id="6105445at2"/>
<gene>
    <name evidence="2" type="ORF">AL544_018610</name>
</gene>
<protein>
    <submittedName>
        <fullName evidence="2">Uncharacterized protein</fullName>
    </submittedName>
</protein>
<dbReference type="EMBL" id="LOSJ02000002">
    <property type="protein sequence ID" value="PNM57910.1"/>
    <property type="molecule type" value="Genomic_DNA"/>
</dbReference>
<reference evidence="2" key="1">
    <citation type="submission" date="2017-12" db="EMBL/GenBank/DDBJ databases">
        <title>FDA dAtabase for Regulatory Grade micrObial Sequences (FDA-ARGOS): Supporting development and validation of Infectious Disease Dx tests.</title>
        <authorList>
            <person name="Hoffmann M."/>
            <person name="Allard M."/>
            <person name="Evans P."/>
            <person name="Brown E."/>
            <person name="Tallon L.J."/>
            <person name="Sadzewicz L."/>
            <person name="Sengamalay N."/>
            <person name="Ott S."/>
            <person name="Godinez A."/>
            <person name="Nagaraj S."/>
            <person name="Vavikolanu K."/>
            <person name="Aluvathingal J."/>
            <person name="Nadendla S."/>
            <person name="Hobson J."/>
            <person name="Sichtig H."/>
        </authorList>
    </citation>
    <scope>NUCLEOTIDE SEQUENCE [LARGE SCALE GENOMIC DNA]</scope>
    <source>
        <strain evidence="2">FDAARGOS_113</strain>
    </source>
</reference>
<dbReference type="AlphaFoldDB" id="A0A2J9V2B0"/>
<proteinExistence type="predicted"/>
<dbReference type="Proteomes" id="UP000053748">
    <property type="component" value="Unassembled WGS sequence"/>
</dbReference>
<dbReference type="RefSeq" id="WP_000453541.1">
    <property type="nucleotide sequence ID" value="NZ_CAWMSS010000001.1"/>
</dbReference>
<feature type="coiled-coil region" evidence="1">
    <location>
        <begin position="68"/>
        <end position="95"/>
    </location>
</feature>
<evidence type="ECO:0000313" key="3">
    <source>
        <dbReference type="Proteomes" id="UP000053748"/>
    </source>
</evidence>